<reference evidence="1 2" key="1">
    <citation type="submission" date="2019-08" db="EMBL/GenBank/DDBJ databases">
        <authorList>
            <person name="Peeters C."/>
        </authorList>
    </citation>
    <scope>NUCLEOTIDE SEQUENCE [LARGE SCALE GENOMIC DNA]</scope>
    <source>
        <strain evidence="1 2">LMG 31118</strain>
    </source>
</reference>
<sequence>MAAERVGGVIRRRREGFMQSHNHAVVTKSTQKALLDQCQMRCKRVPKRAPRYKFAAK</sequence>
<dbReference type="EMBL" id="CABPSQ010000025">
    <property type="protein sequence ID" value="VVE77041.1"/>
    <property type="molecule type" value="Genomic_DNA"/>
</dbReference>
<gene>
    <name evidence="1" type="ORF">PCA31118_05367</name>
</gene>
<dbReference type="AlphaFoldDB" id="A0A5E5AT85"/>
<organism evidence="1 2">
    <name type="scientific">Pandoraea captiosa</name>
    <dbReference type="NCBI Taxonomy" id="2508302"/>
    <lineage>
        <taxon>Bacteria</taxon>
        <taxon>Pseudomonadati</taxon>
        <taxon>Pseudomonadota</taxon>
        <taxon>Betaproteobacteria</taxon>
        <taxon>Burkholderiales</taxon>
        <taxon>Burkholderiaceae</taxon>
        <taxon>Pandoraea</taxon>
    </lineage>
</organism>
<proteinExistence type="predicted"/>
<evidence type="ECO:0000313" key="1">
    <source>
        <dbReference type="EMBL" id="VVE77041.1"/>
    </source>
</evidence>
<keyword evidence="2" id="KW-1185">Reference proteome</keyword>
<dbReference type="Proteomes" id="UP000414136">
    <property type="component" value="Unassembled WGS sequence"/>
</dbReference>
<protein>
    <submittedName>
        <fullName evidence="1">Uncharacterized protein</fullName>
    </submittedName>
</protein>
<evidence type="ECO:0000313" key="2">
    <source>
        <dbReference type="Proteomes" id="UP000414136"/>
    </source>
</evidence>
<name>A0A5E5AT85_9BURK</name>
<accession>A0A5E5AT85</accession>